<organism evidence="11 12">
    <name type="scientific">Scleropages formosus</name>
    <name type="common">Asian bonytongue</name>
    <name type="synonym">Osteoglossum formosum</name>
    <dbReference type="NCBI Taxonomy" id="113540"/>
    <lineage>
        <taxon>Eukaryota</taxon>
        <taxon>Metazoa</taxon>
        <taxon>Chordata</taxon>
        <taxon>Craniata</taxon>
        <taxon>Vertebrata</taxon>
        <taxon>Euteleostomi</taxon>
        <taxon>Actinopterygii</taxon>
        <taxon>Neopterygii</taxon>
        <taxon>Teleostei</taxon>
        <taxon>Osteoglossocephala</taxon>
        <taxon>Osteoglossomorpha</taxon>
        <taxon>Osteoglossiformes</taxon>
        <taxon>Osteoglossidae</taxon>
        <taxon>Scleropages</taxon>
    </lineage>
</organism>
<evidence type="ECO:0000256" key="3">
    <source>
        <dbReference type="ARBA" id="ARBA00022679"/>
    </source>
</evidence>
<keyword evidence="9" id="KW-0325">Glycoprotein</keyword>
<dbReference type="GeneID" id="108925994"/>
<dbReference type="GO" id="GO:0000139">
    <property type="term" value="C:Golgi membrane"/>
    <property type="evidence" value="ECO:0007669"/>
    <property type="project" value="UniProtKB-SubCell"/>
</dbReference>
<evidence type="ECO:0000256" key="6">
    <source>
        <dbReference type="ARBA" id="ARBA00022989"/>
    </source>
</evidence>
<dbReference type="SUPFAM" id="SSF52540">
    <property type="entry name" value="P-loop containing nucleoside triphosphate hydrolases"/>
    <property type="match status" value="1"/>
</dbReference>
<evidence type="ECO:0000313" key="11">
    <source>
        <dbReference type="Ensembl" id="ENSSFOP00015021646.1"/>
    </source>
</evidence>
<evidence type="ECO:0000256" key="4">
    <source>
        <dbReference type="ARBA" id="ARBA00022692"/>
    </source>
</evidence>
<accession>A0A8C9V3S2</accession>
<evidence type="ECO:0000256" key="7">
    <source>
        <dbReference type="ARBA" id="ARBA00023034"/>
    </source>
</evidence>
<dbReference type="PANTHER" id="PTHR14647">
    <property type="entry name" value="GALACTOSE-3-O-SULFOTRANSFERASE"/>
    <property type="match status" value="1"/>
</dbReference>
<evidence type="ECO:0000256" key="1">
    <source>
        <dbReference type="ARBA" id="ARBA00004323"/>
    </source>
</evidence>
<feature type="region of interest" description="Disordered" evidence="10">
    <location>
        <begin position="62"/>
        <end position="91"/>
    </location>
</feature>
<evidence type="ECO:0000256" key="2">
    <source>
        <dbReference type="ARBA" id="ARBA00008124"/>
    </source>
</evidence>
<proteinExistence type="inferred from homology"/>
<evidence type="ECO:0000256" key="10">
    <source>
        <dbReference type="SAM" id="MobiDB-lite"/>
    </source>
</evidence>
<evidence type="ECO:0000313" key="12">
    <source>
        <dbReference type="Proteomes" id="UP000694397"/>
    </source>
</evidence>
<comment type="subcellular location">
    <subcellularLocation>
        <location evidence="1">Golgi apparatus membrane</location>
        <topology evidence="1">Single-pass type II membrane protein</topology>
    </subcellularLocation>
</comment>
<dbReference type="InterPro" id="IPR027417">
    <property type="entry name" value="P-loop_NTPase"/>
</dbReference>
<dbReference type="KEGG" id="sfm:108925994"/>
<dbReference type="OrthoDB" id="514299at2759"/>
<dbReference type="Proteomes" id="UP000694397">
    <property type="component" value="Chromosome 3"/>
</dbReference>
<dbReference type="GeneTree" id="ENSGT00950000182923"/>
<dbReference type="AlphaFoldDB" id="A0A8C9V3S2"/>
<evidence type="ECO:0000256" key="5">
    <source>
        <dbReference type="ARBA" id="ARBA00022968"/>
    </source>
</evidence>
<dbReference type="PANTHER" id="PTHR14647:SF84">
    <property type="entry name" value="GALACTOSE-3-O-SULFOTRANSFERASE 2-LIKE"/>
    <property type="match status" value="1"/>
</dbReference>
<keyword evidence="7" id="KW-0333">Golgi apparatus</keyword>
<reference evidence="11" key="2">
    <citation type="submission" date="2025-08" db="UniProtKB">
        <authorList>
            <consortium name="Ensembl"/>
        </authorList>
    </citation>
    <scope>IDENTIFICATION</scope>
</reference>
<reference evidence="11 12" key="1">
    <citation type="submission" date="2019-04" db="EMBL/GenBank/DDBJ databases">
        <authorList>
            <consortium name="Wellcome Sanger Institute Data Sharing"/>
        </authorList>
    </citation>
    <scope>NUCLEOTIDE SEQUENCE [LARGE SCALE GENOMIC DNA]</scope>
</reference>
<keyword evidence="6" id="KW-1133">Transmembrane helix</keyword>
<keyword evidence="8" id="KW-0472">Membrane</keyword>
<reference evidence="11" key="3">
    <citation type="submission" date="2025-09" db="UniProtKB">
        <authorList>
            <consortium name="Ensembl"/>
        </authorList>
    </citation>
    <scope>IDENTIFICATION</scope>
</reference>
<keyword evidence="3" id="KW-0808">Transferase</keyword>
<evidence type="ECO:0000256" key="8">
    <source>
        <dbReference type="ARBA" id="ARBA00023136"/>
    </source>
</evidence>
<evidence type="ECO:0000256" key="9">
    <source>
        <dbReference type="ARBA" id="ARBA00023180"/>
    </source>
</evidence>
<keyword evidence="5" id="KW-0735">Signal-anchor</keyword>
<dbReference type="Gene3D" id="3.40.50.300">
    <property type="entry name" value="P-loop containing nucleotide triphosphate hydrolases"/>
    <property type="match status" value="1"/>
</dbReference>
<dbReference type="Ensembl" id="ENSSFOT00015021886.2">
    <property type="protein sequence ID" value="ENSSFOP00015021646.1"/>
    <property type="gene ID" value="ENSSFOG00015013947.2"/>
</dbReference>
<dbReference type="InterPro" id="IPR009729">
    <property type="entry name" value="Gal-3-0_sulfotransfrase"/>
</dbReference>
<protein>
    <submittedName>
        <fullName evidence="11">Galactose-3-O-sulfotransferase 4-like</fullName>
    </submittedName>
</protein>
<keyword evidence="12" id="KW-1185">Reference proteome</keyword>
<comment type="similarity">
    <text evidence="2">Belongs to the galactose-3-O-sulfotransferase family.</text>
</comment>
<name>A0A8C9V3S2_SCLFO</name>
<gene>
    <name evidence="11" type="primary">LOC108925994</name>
</gene>
<dbReference type="RefSeq" id="XP_018593919.1">
    <property type="nucleotide sequence ID" value="XM_018738403.1"/>
</dbReference>
<keyword evidence="4" id="KW-0812">Transmembrane</keyword>
<sequence length="441" mass="51204">MTVRRWSGHLWRHRGTFLLVTLVTTLLLILWASQLLQHPRGRHIAPAVERIPYSKHVPTIIAPPTAHRGGGGQMPKLRPPRNPSEHPARRKRRHLPPVAFLKMSKTGGSTVQNILFRLGERESVTFAFPYYTYQFSYPRRFRAEFVDDLPAGSTQYDILCSHMRLDMGQLRQVMPLNTVYLSLLRDPVHTFESVFSYYMSTVPAFTLAQRAAASHSKSALHVFLEAPESFWDPAEPWNGLARNPMSFDLGLNNWGWNSSWAEDLARLDQKFQLIMVAEHFDESLVLLKDLLQLDLEELAYVRLNTRSAKDVVNLSEEMRARIRSWNSLDVLLYDFFLRAFWEKAERYGMNRLRREVAGLRAVVEGFRRRCLSREGVLPVELGDLIRPWQSDSATILGYELRGNLTDPEQETCLRLVLPELQYHSYLYFQQYGRDMRSVPEE</sequence>
<dbReference type="GO" id="GO:0001733">
    <property type="term" value="F:galactosylceramide sulfotransferase activity"/>
    <property type="evidence" value="ECO:0007669"/>
    <property type="project" value="InterPro"/>
</dbReference>
<dbReference type="Pfam" id="PF06990">
    <property type="entry name" value="Gal-3-0_sulfotr"/>
    <property type="match status" value="1"/>
</dbReference>
<dbReference type="GO" id="GO:0009247">
    <property type="term" value="P:glycolipid biosynthetic process"/>
    <property type="evidence" value="ECO:0007669"/>
    <property type="project" value="InterPro"/>
</dbReference>